<evidence type="ECO:0000256" key="4">
    <source>
        <dbReference type="ARBA" id="ARBA00022618"/>
    </source>
</evidence>
<evidence type="ECO:0000256" key="21">
    <source>
        <dbReference type="ARBA" id="ARBA00049966"/>
    </source>
</evidence>
<dbReference type="EC" id="2.4.99.28" evidence="19"/>
<comment type="caution">
    <text evidence="23">The sequence shown here is derived from an EMBL/GenBank/DDBJ whole genome shotgun (WGS) entry which is preliminary data.</text>
</comment>
<evidence type="ECO:0000256" key="2">
    <source>
        <dbReference type="ARBA" id="ARBA00004752"/>
    </source>
</evidence>
<sequence>MKAGKPDLFIFLVVLFLLTLGVVMVTSASFPRALSATGGADPFSFGKKQLFFTLLSLVIMVFMINFDYHRFRRFTVLFAVLTPVLLVLVLFLGNEINGARRWFDFKIFNFQPSEFAKLALIFVLAHYLTEIGAEVRSFSTGILVPLIYVGLICGLVMMEPDLGTTIVIFVIFLTMLFAAGVRISHLFLVALFVAPVGVYLIIQEPYRLQRLFTFIDPMQDPQGSGWQILQSLMALGSGGIIGLGLGRSRQKFFYLPEPHNDYIFSIIGEELGLLGTMLVLVLFLCLAWRGYKIALATKDHYGSLLAVGITSWLVIQALINIAVVTATIPATGITLPFLSYGGSSLGITMMAVGILLNISRDPRESL</sequence>
<keyword evidence="8" id="KW-0133">Cell shape</keyword>
<organism evidence="23 24">
    <name type="scientific">Capillibacterium thermochitinicola</name>
    <dbReference type="NCBI Taxonomy" id="2699427"/>
    <lineage>
        <taxon>Bacteria</taxon>
        <taxon>Bacillati</taxon>
        <taxon>Bacillota</taxon>
        <taxon>Capillibacterium</taxon>
    </lineage>
</organism>
<evidence type="ECO:0000256" key="9">
    <source>
        <dbReference type="ARBA" id="ARBA00022984"/>
    </source>
</evidence>
<evidence type="ECO:0000256" key="6">
    <source>
        <dbReference type="ARBA" id="ARBA00022679"/>
    </source>
</evidence>
<dbReference type="GO" id="GO:0009252">
    <property type="term" value="P:peptidoglycan biosynthetic process"/>
    <property type="evidence" value="ECO:0007669"/>
    <property type="project" value="UniProtKB-KW"/>
</dbReference>
<dbReference type="EMBL" id="JAAKDE010000016">
    <property type="protein sequence ID" value="MBA2133631.1"/>
    <property type="molecule type" value="Genomic_DNA"/>
</dbReference>
<dbReference type="GO" id="GO:0051301">
    <property type="term" value="P:cell division"/>
    <property type="evidence" value="ECO:0007669"/>
    <property type="project" value="UniProtKB-KW"/>
</dbReference>
<keyword evidence="13" id="KW-0961">Cell wall biogenesis/degradation</keyword>
<evidence type="ECO:0000256" key="16">
    <source>
        <dbReference type="ARBA" id="ARBA00038053"/>
    </source>
</evidence>
<comment type="catalytic activity">
    <reaction evidence="20">
        <text>[GlcNAc-(1-&gt;4)-Mur2Ac(oyl-L-Ala-gamma-D-Glu-L-Lys-D-Ala-D-Ala)](n)-di-trans,octa-cis-undecaprenyl diphosphate + beta-D-GlcNAc-(1-&gt;4)-Mur2Ac(oyl-L-Ala-gamma-D-Glu-L-Lys-D-Ala-D-Ala)-di-trans,octa-cis-undecaprenyl diphosphate = [GlcNAc-(1-&gt;4)-Mur2Ac(oyl-L-Ala-gamma-D-Glu-L-Lys-D-Ala-D-Ala)](n+1)-di-trans,octa-cis-undecaprenyl diphosphate + di-trans,octa-cis-undecaprenyl diphosphate + H(+)</text>
        <dbReference type="Rhea" id="RHEA:23708"/>
        <dbReference type="Rhea" id="RHEA-COMP:9602"/>
        <dbReference type="Rhea" id="RHEA-COMP:9603"/>
        <dbReference type="ChEBI" id="CHEBI:15378"/>
        <dbReference type="ChEBI" id="CHEBI:58405"/>
        <dbReference type="ChEBI" id="CHEBI:60033"/>
        <dbReference type="ChEBI" id="CHEBI:78435"/>
        <dbReference type="EC" id="2.4.99.28"/>
    </reaction>
</comment>
<comment type="function">
    <text evidence="21">Peptidoglycan polymerase that is essential for cell division.</text>
</comment>
<comment type="pathway">
    <text evidence="2">Cell wall biogenesis; peptidoglycan biosynthesis.</text>
</comment>
<dbReference type="AlphaFoldDB" id="A0A8J6I1B9"/>
<keyword evidence="12" id="KW-0131">Cell cycle</keyword>
<evidence type="ECO:0000313" key="24">
    <source>
        <dbReference type="Proteomes" id="UP000657177"/>
    </source>
</evidence>
<feature type="transmembrane region" description="Helical" evidence="22">
    <location>
        <begin position="141"/>
        <end position="158"/>
    </location>
</feature>
<keyword evidence="4" id="KW-0132">Cell division</keyword>
<name>A0A8J6I1B9_9FIRM</name>
<accession>A0A8J6I1B9</accession>
<proteinExistence type="inferred from homology"/>
<evidence type="ECO:0000256" key="1">
    <source>
        <dbReference type="ARBA" id="ARBA00004651"/>
    </source>
</evidence>
<evidence type="ECO:0000256" key="15">
    <source>
        <dbReference type="ARBA" id="ARBA00033270"/>
    </source>
</evidence>
<evidence type="ECO:0000256" key="3">
    <source>
        <dbReference type="ARBA" id="ARBA00022475"/>
    </source>
</evidence>
<evidence type="ECO:0000256" key="7">
    <source>
        <dbReference type="ARBA" id="ARBA00022692"/>
    </source>
</evidence>
<keyword evidence="10 22" id="KW-1133">Transmembrane helix</keyword>
<feature type="transmembrane region" description="Helical" evidence="22">
    <location>
        <begin position="337"/>
        <end position="358"/>
    </location>
</feature>
<dbReference type="GO" id="GO:0008955">
    <property type="term" value="F:peptidoglycan glycosyltransferase activity"/>
    <property type="evidence" value="ECO:0007669"/>
    <property type="project" value="UniProtKB-EC"/>
</dbReference>
<keyword evidence="3" id="KW-1003">Cell membrane</keyword>
<evidence type="ECO:0000256" key="13">
    <source>
        <dbReference type="ARBA" id="ARBA00023316"/>
    </source>
</evidence>
<dbReference type="GO" id="GO:0071555">
    <property type="term" value="P:cell wall organization"/>
    <property type="evidence" value="ECO:0007669"/>
    <property type="project" value="UniProtKB-KW"/>
</dbReference>
<keyword evidence="9" id="KW-0573">Peptidoglycan synthesis</keyword>
<keyword evidence="7 22" id="KW-0812">Transmembrane</keyword>
<comment type="similarity">
    <text evidence="16">Belongs to the SEDS family. FtsW subfamily.</text>
</comment>
<dbReference type="RefSeq" id="WP_181340098.1">
    <property type="nucleotide sequence ID" value="NZ_JAAKDE010000016.1"/>
</dbReference>
<evidence type="ECO:0000256" key="12">
    <source>
        <dbReference type="ARBA" id="ARBA00023306"/>
    </source>
</evidence>
<dbReference type="PANTHER" id="PTHR30474:SF2">
    <property type="entry name" value="PEPTIDOGLYCAN GLYCOSYLTRANSFERASE FTSW-RELATED"/>
    <property type="match status" value="1"/>
</dbReference>
<evidence type="ECO:0000256" key="20">
    <source>
        <dbReference type="ARBA" id="ARBA00049902"/>
    </source>
</evidence>
<evidence type="ECO:0000256" key="10">
    <source>
        <dbReference type="ARBA" id="ARBA00022989"/>
    </source>
</evidence>
<feature type="transmembrane region" description="Helical" evidence="22">
    <location>
        <begin position="303"/>
        <end position="325"/>
    </location>
</feature>
<evidence type="ECO:0000313" key="23">
    <source>
        <dbReference type="EMBL" id="MBA2133631.1"/>
    </source>
</evidence>
<evidence type="ECO:0000256" key="17">
    <source>
        <dbReference type="ARBA" id="ARBA00041185"/>
    </source>
</evidence>
<evidence type="ECO:0000256" key="19">
    <source>
        <dbReference type="ARBA" id="ARBA00044770"/>
    </source>
</evidence>
<keyword evidence="24" id="KW-1185">Reference proteome</keyword>
<evidence type="ECO:0000256" key="8">
    <source>
        <dbReference type="ARBA" id="ARBA00022960"/>
    </source>
</evidence>
<dbReference type="GO" id="GO:0015648">
    <property type="term" value="F:lipid-linked peptidoglycan transporter activity"/>
    <property type="evidence" value="ECO:0007669"/>
    <property type="project" value="TreeGrafter"/>
</dbReference>
<dbReference type="NCBIfam" id="TIGR02614">
    <property type="entry name" value="ftsW"/>
    <property type="match status" value="1"/>
</dbReference>
<dbReference type="Pfam" id="PF01098">
    <property type="entry name" value="FTSW_RODA_SPOVE"/>
    <property type="match status" value="1"/>
</dbReference>
<protein>
    <recommendedName>
        <fullName evidence="17">Probable peptidoglycan glycosyltransferase FtsW</fullName>
        <ecNumber evidence="19">2.4.99.28</ecNumber>
    </recommendedName>
    <alternativeName>
        <fullName evidence="18">Cell division protein FtsW</fullName>
    </alternativeName>
    <alternativeName>
        <fullName evidence="15">Cell wall polymerase</fullName>
    </alternativeName>
    <alternativeName>
        <fullName evidence="14">Peptidoglycan polymerase</fullName>
    </alternativeName>
</protein>
<feature type="transmembrane region" description="Helical" evidence="22">
    <location>
        <begin position="75"/>
        <end position="93"/>
    </location>
</feature>
<evidence type="ECO:0000256" key="14">
    <source>
        <dbReference type="ARBA" id="ARBA00032370"/>
    </source>
</evidence>
<feature type="transmembrane region" description="Helical" evidence="22">
    <location>
        <begin position="164"/>
        <end position="181"/>
    </location>
</feature>
<feature type="transmembrane region" description="Helical" evidence="22">
    <location>
        <begin position="271"/>
        <end position="291"/>
    </location>
</feature>
<evidence type="ECO:0000256" key="5">
    <source>
        <dbReference type="ARBA" id="ARBA00022676"/>
    </source>
</evidence>
<dbReference type="GO" id="GO:0032153">
    <property type="term" value="C:cell division site"/>
    <property type="evidence" value="ECO:0007669"/>
    <property type="project" value="TreeGrafter"/>
</dbReference>
<keyword evidence="5" id="KW-0328">Glycosyltransferase</keyword>
<dbReference type="GO" id="GO:0008360">
    <property type="term" value="P:regulation of cell shape"/>
    <property type="evidence" value="ECO:0007669"/>
    <property type="project" value="UniProtKB-KW"/>
</dbReference>
<comment type="subcellular location">
    <subcellularLocation>
        <location evidence="1">Cell membrane</location>
        <topology evidence="1">Multi-pass membrane protein</topology>
    </subcellularLocation>
</comment>
<feature type="transmembrane region" description="Helical" evidence="22">
    <location>
        <begin position="113"/>
        <end position="129"/>
    </location>
</feature>
<feature type="transmembrane region" description="Helical" evidence="22">
    <location>
        <begin position="51"/>
        <end position="68"/>
    </location>
</feature>
<dbReference type="GO" id="GO:0005886">
    <property type="term" value="C:plasma membrane"/>
    <property type="evidence" value="ECO:0007669"/>
    <property type="project" value="UniProtKB-SubCell"/>
</dbReference>
<reference evidence="23" key="1">
    <citation type="submission" date="2020-06" db="EMBL/GenBank/DDBJ databases">
        <title>Novel chitinolytic bacterium.</title>
        <authorList>
            <person name="Ungkulpasvich U."/>
            <person name="Kosugi A."/>
            <person name="Uke A."/>
        </authorList>
    </citation>
    <scope>NUCLEOTIDE SEQUENCE</scope>
    <source>
        <strain evidence="23">UUS1-1</strain>
    </source>
</reference>
<evidence type="ECO:0000256" key="11">
    <source>
        <dbReference type="ARBA" id="ARBA00023136"/>
    </source>
</evidence>
<dbReference type="InterPro" id="IPR013437">
    <property type="entry name" value="FtsW"/>
</dbReference>
<keyword evidence="6" id="KW-0808">Transferase</keyword>
<dbReference type="Proteomes" id="UP000657177">
    <property type="component" value="Unassembled WGS sequence"/>
</dbReference>
<evidence type="ECO:0000256" key="22">
    <source>
        <dbReference type="SAM" id="Phobius"/>
    </source>
</evidence>
<evidence type="ECO:0000256" key="18">
    <source>
        <dbReference type="ARBA" id="ARBA00041418"/>
    </source>
</evidence>
<feature type="transmembrane region" description="Helical" evidence="22">
    <location>
        <begin position="186"/>
        <end position="206"/>
    </location>
</feature>
<dbReference type="PANTHER" id="PTHR30474">
    <property type="entry name" value="CELL CYCLE PROTEIN"/>
    <property type="match status" value="1"/>
</dbReference>
<keyword evidence="11 22" id="KW-0472">Membrane</keyword>
<feature type="transmembrane region" description="Helical" evidence="22">
    <location>
        <begin position="226"/>
        <end position="245"/>
    </location>
</feature>
<gene>
    <name evidence="23" type="primary">ftsW</name>
    <name evidence="23" type="ORF">G5B42_08790</name>
</gene>
<dbReference type="InterPro" id="IPR001182">
    <property type="entry name" value="FtsW/RodA"/>
</dbReference>